<evidence type="ECO:0000313" key="6">
    <source>
        <dbReference type="Proteomes" id="UP001146793"/>
    </source>
</evidence>
<evidence type="ECO:0000256" key="2">
    <source>
        <dbReference type="ARBA" id="ARBA00022737"/>
    </source>
</evidence>
<evidence type="ECO:0000313" key="7">
    <source>
        <dbReference type="Proteomes" id="UP001150062"/>
    </source>
</evidence>
<dbReference type="GO" id="GO:0005737">
    <property type="term" value="C:cytoplasm"/>
    <property type="evidence" value="ECO:0007669"/>
    <property type="project" value="UniProtKB-ARBA"/>
</dbReference>
<dbReference type="EMBL" id="JAOAOG010000346">
    <property type="protein sequence ID" value="KAJ6226038.1"/>
    <property type="molecule type" value="Genomic_DNA"/>
</dbReference>
<dbReference type="Gene3D" id="2.130.10.10">
    <property type="entry name" value="YVTN repeat-like/Quinoprotein amine dehydrogenase"/>
    <property type="match status" value="1"/>
</dbReference>
<evidence type="ECO:0000256" key="1">
    <source>
        <dbReference type="ARBA" id="ARBA00022574"/>
    </source>
</evidence>
<keyword evidence="2" id="KW-0677">Repeat</keyword>
<dbReference type="PANTHER" id="PTHR11227">
    <property type="entry name" value="WD-REPEAT PROTEIN INTERACTING WITH PHOSPHOINOSIDES WIPI -RELATED"/>
    <property type="match status" value="1"/>
</dbReference>
<name>A0AAV7Z7J2_9EUKA</name>
<dbReference type="SUPFAM" id="SSF50978">
    <property type="entry name" value="WD40 repeat-like"/>
    <property type="match status" value="1"/>
</dbReference>
<gene>
    <name evidence="4" type="ORF">M0812_18634</name>
    <name evidence="5" type="ORF">M0813_01006</name>
</gene>
<dbReference type="InterPro" id="IPR048720">
    <property type="entry name" value="PROPPIN"/>
</dbReference>
<dbReference type="Proteomes" id="UP001150062">
    <property type="component" value="Unassembled WGS sequence"/>
</dbReference>
<organism evidence="4 6">
    <name type="scientific">Anaeramoeba flamelloides</name>
    <dbReference type="NCBI Taxonomy" id="1746091"/>
    <lineage>
        <taxon>Eukaryota</taxon>
        <taxon>Metamonada</taxon>
        <taxon>Anaeramoebidae</taxon>
        <taxon>Anaeramoeba</taxon>
    </lineage>
</organism>
<dbReference type="SMART" id="SM00320">
    <property type="entry name" value="WD40"/>
    <property type="match status" value="3"/>
</dbReference>
<dbReference type="Proteomes" id="UP001146793">
    <property type="component" value="Unassembled WGS sequence"/>
</dbReference>
<dbReference type="InterPro" id="IPR015943">
    <property type="entry name" value="WD40/YVTN_repeat-like_dom_sf"/>
</dbReference>
<dbReference type="EMBL" id="JANTQA010000036">
    <property type="protein sequence ID" value="KAJ3436575.1"/>
    <property type="molecule type" value="Genomic_DNA"/>
</dbReference>
<evidence type="ECO:0000313" key="4">
    <source>
        <dbReference type="EMBL" id="KAJ3436575.1"/>
    </source>
</evidence>
<comment type="caution">
    <text evidence="4">The sequence shown here is derived from an EMBL/GenBank/DDBJ whole genome shotgun (WGS) entry which is preliminary data.</text>
</comment>
<comment type="similarity">
    <text evidence="3">Belongs to the WD repeat PROPPIN family.</text>
</comment>
<dbReference type="AlphaFoldDB" id="A0AAV7Z7J2"/>
<proteinExistence type="inferred from homology"/>
<evidence type="ECO:0000313" key="5">
    <source>
        <dbReference type="EMBL" id="KAJ6226038.1"/>
    </source>
</evidence>
<sequence>MTNQEILPLVSSLSFNPQKNCFSCSISNSFKVYNSNPFHKRFKRAFENKNINIVEMLGSSNILVIVFENKPNQLTIWDDYQSQDLITLDFDTKITSAKLFIDKVVVCCLNKVIVYRFDSLEEIERISTCNNPKGLIAVTENIRQNLDVLAVPGEKKGEIVLNKYGNNPFVSKFKTFDQQIETFELSKNGKLLGVCSIDGTLIRIFNCETKYCVYQFKRGKKKAVIFSMSFNKNNSLLAITSNRKSIHIFEIPADVSQRPTKNREKKGLKLGKYGLKNNRSMMKYQLNNICYNTIAFVNDELIVVSNNGWYYRFSVNVDKKEIKQKEENHFVK</sequence>
<reference evidence="5" key="1">
    <citation type="submission" date="2022-08" db="EMBL/GenBank/DDBJ databases">
        <title>Novel sulfate-reducing endosymbionts in the free-living metamonad Anaeramoeba.</title>
        <authorList>
            <person name="Jerlstrom-Hultqvist J."/>
            <person name="Cepicka I."/>
            <person name="Gallot-Lavallee L."/>
            <person name="Salas-Leiva D."/>
            <person name="Curtis B.A."/>
            <person name="Zahonova K."/>
            <person name="Pipaliya S."/>
            <person name="Dacks J."/>
            <person name="Roger A.J."/>
        </authorList>
    </citation>
    <scope>NUCLEOTIDE SEQUENCE</scope>
    <source>
        <strain evidence="5">Schooner1</strain>
    </source>
</reference>
<accession>A0AAV7Z7J2</accession>
<dbReference type="InterPro" id="IPR001680">
    <property type="entry name" value="WD40_rpt"/>
</dbReference>
<dbReference type="InterPro" id="IPR036322">
    <property type="entry name" value="WD40_repeat_dom_sf"/>
</dbReference>
<keyword evidence="1" id="KW-0853">WD repeat</keyword>
<protein>
    <submittedName>
        <fullName evidence="4">Wd-repeat protein interacting with phosphoinosides wipi -related</fullName>
    </submittedName>
</protein>
<keyword evidence="7" id="KW-1185">Reference proteome</keyword>
<evidence type="ECO:0000256" key="3">
    <source>
        <dbReference type="ARBA" id="ARBA00025740"/>
    </source>
</evidence>
<reference evidence="4" key="2">
    <citation type="submission" date="2022-08" db="EMBL/GenBank/DDBJ databases">
        <title>Novel sulphate-reducing endosymbionts in the free-living metamonad Anaeramoeba.</title>
        <authorList>
            <person name="Jerlstrom-Hultqvist J."/>
            <person name="Cepicka I."/>
            <person name="Gallot-Lavallee L."/>
            <person name="Salas-Leiva D."/>
            <person name="Curtis B.A."/>
            <person name="Zahonova K."/>
            <person name="Pipaliya S."/>
            <person name="Dacks J."/>
            <person name="Roger A.J."/>
        </authorList>
    </citation>
    <scope>NUCLEOTIDE SEQUENCE</scope>
    <source>
        <strain evidence="4">Busselton2</strain>
    </source>
</reference>
<dbReference type="Pfam" id="PF21032">
    <property type="entry name" value="PROPPIN"/>
    <property type="match status" value="1"/>
</dbReference>